<name>A0A7J0BXF8_9BACT</name>
<dbReference type="GO" id="GO:0016491">
    <property type="term" value="F:oxidoreductase activity"/>
    <property type="evidence" value="ECO:0007669"/>
    <property type="project" value="InterPro"/>
</dbReference>
<evidence type="ECO:0000259" key="3">
    <source>
        <dbReference type="PROSITE" id="PS51352"/>
    </source>
</evidence>
<dbReference type="AlphaFoldDB" id="A0A7J0BXF8"/>
<dbReference type="Proteomes" id="UP000503820">
    <property type="component" value="Unassembled WGS sequence"/>
</dbReference>
<feature type="domain" description="Thioredoxin" evidence="3">
    <location>
        <begin position="32"/>
        <end position="177"/>
    </location>
</feature>
<accession>A0A7J0BXF8</accession>
<protein>
    <recommendedName>
        <fullName evidence="3">Thioredoxin domain-containing protein</fullName>
    </recommendedName>
</protein>
<evidence type="ECO:0000313" key="5">
    <source>
        <dbReference type="Proteomes" id="UP000503820"/>
    </source>
</evidence>
<dbReference type="PROSITE" id="PS00194">
    <property type="entry name" value="THIOREDOXIN_1"/>
    <property type="match status" value="1"/>
</dbReference>
<feature type="chain" id="PRO_5029806992" description="Thioredoxin domain-containing protein" evidence="2">
    <location>
        <begin position="42"/>
        <end position="179"/>
    </location>
</feature>
<dbReference type="InterPro" id="IPR017937">
    <property type="entry name" value="Thioredoxin_CS"/>
</dbReference>
<dbReference type="InterPro" id="IPR050553">
    <property type="entry name" value="Thioredoxin_ResA/DsbE_sf"/>
</dbReference>
<proteinExistence type="predicted"/>
<organism evidence="4 5">
    <name type="scientific">Desulfovibrio psychrotolerans</name>
    <dbReference type="NCBI Taxonomy" id="415242"/>
    <lineage>
        <taxon>Bacteria</taxon>
        <taxon>Pseudomonadati</taxon>
        <taxon>Thermodesulfobacteriota</taxon>
        <taxon>Desulfovibrionia</taxon>
        <taxon>Desulfovibrionales</taxon>
        <taxon>Desulfovibrionaceae</taxon>
        <taxon>Desulfovibrio</taxon>
    </lineage>
</organism>
<dbReference type="GO" id="GO:0016209">
    <property type="term" value="F:antioxidant activity"/>
    <property type="evidence" value="ECO:0007669"/>
    <property type="project" value="InterPro"/>
</dbReference>
<gene>
    <name evidence="4" type="ORF">DSM19430T_30700</name>
</gene>
<comment type="caution">
    <text evidence="4">The sequence shown here is derived from an EMBL/GenBank/DDBJ whole genome shotgun (WGS) entry which is preliminary data.</text>
</comment>
<dbReference type="SUPFAM" id="SSF52833">
    <property type="entry name" value="Thioredoxin-like"/>
    <property type="match status" value="1"/>
</dbReference>
<dbReference type="CDD" id="cd02966">
    <property type="entry name" value="TlpA_like_family"/>
    <property type="match status" value="1"/>
</dbReference>
<evidence type="ECO:0000256" key="1">
    <source>
        <dbReference type="ARBA" id="ARBA00023284"/>
    </source>
</evidence>
<dbReference type="Pfam" id="PF00578">
    <property type="entry name" value="AhpC-TSA"/>
    <property type="match status" value="1"/>
</dbReference>
<dbReference type="InterPro" id="IPR000866">
    <property type="entry name" value="AhpC/TSA"/>
</dbReference>
<dbReference type="PROSITE" id="PS51352">
    <property type="entry name" value="THIOREDOXIN_2"/>
    <property type="match status" value="1"/>
</dbReference>
<keyword evidence="1" id="KW-0676">Redox-active center</keyword>
<dbReference type="Gene3D" id="3.40.30.10">
    <property type="entry name" value="Glutaredoxin"/>
    <property type="match status" value="1"/>
</dbReference>
<evidence type="ECO:0000256" key="2">
    <source>
        <dbReference type="SAM" id="SignalP"/>
    </source>
</evidence>
<dbReference type="InterPro" id="IPR013766">
    <property type="entry name" value="Thioredoxin_domain"/>
</dbReference>
<keyword evidence="5" id="KW-1185">Reference proteome</keyword>
<reference evidence="4 5" key="1">
    <citation type="submission" date="2020-05" db="EMBL/GenBank/DDBJ databases">
        <title>Draft genome sequence of Desulfovibrio psychrotolerans JS1T.</title>
        <authorList>
            <person name="Ueno A."/>
            <person name="Tamazawa S."/>
            <person name="Tamamura S."/>
            <person name="Murakami T."/>
            <person name="Kiyama T."/>
            <person name="Inomata H."/>
            <person name="Amano Y."/>
            <person name="Miyakawa K."/>
            <person name="Tamaki H."/>
            <person name="Naganuma T."/>
            <person name="Kaneko K."/>
        </authorList>
    </citation>
    <scope>NUCLEOTIDE SEQUENCE [LARGE SCALE GENOMIC DNA]</scope>
    <source>
        <strain evidence="4 5">JS1</strain>
    </source>
</reference>
<dbReference type="PANTHER" id="PTHR42852">
    <property type="entry name" value="THIOL:DISULFIDE INTERCHANGE PROTEIN DSBE"/>
    <property type="match status" value="1"/>
</dbReference>
<keyword evidence="2" id="KW-0732">Signal</keyword>
<dbReference type="InterPro" id="IPR036249">
    <property type="entry name" value="Thioredoxin-like_sf"/>
</dbReference>
<evidence type="ECO:0000313" key="4">
    <source>
        <dbReference type="EMBL" id="GFM38386.1"/>
    </source>
</evidence>
<feature type="signal peptide" evidence="2">
    <location>
        <begin position="1"/>
        <end position="41"/>
    </location>
</feature>
<dbReference type="RefSeq" id="WP_174410996.1">
    <property type="nucleotide sequence ID" value="NZ_BLVP01000036.1"/>
</dbReference>
<dbReference type="PANTHER" id="PTHR42852:SF13">
    <property type="entry name" value="PROTEIN DIPZ"/>
    <property type="match status" value="1"/>
</dbReference>
<dbReference type="EMBL" id="BLVP01000036">
    <property type="protein sequence ID" value="GFM38386.1"/>
    <property type="molecule type" value="Genomic_DNA"/>
</dbReference>
<sequence>MYPTYCSEGSVQARRGLFSRWATLLCALAFMLVLGAGCAQAEKEAVTAVEEISATDLLTKIRAERGKVVVVNFFASWCPPCKVEVPELIRLRNEVSEEHMVLLGVSVDENPSELQAMVARAGFNYPVFRAKQDLPPVFNISSIPRLLIYDTRGALVVDHVGVADQAALSAKVDELKRNN</sequence>